<evidence type="ECO:0000313" key="15">
    <source>
        <dbReference type="Proteomes" id="UP000642920"/>
    </source>
</evidence>
<keyword evidence="3" id="KW-1003">Cell membrane</keyword>
<feature type="transmembrane region" description="Helical" evidence="12">
    <location>
        <begin position="7"/>
        <end position="25"/>
    </location>
</feature>
<dbReference type="CDD" id="cd03512">
    <property type="entry name" value="Alkane-hydroxylase"/>
    <property type="match status" value="1"/>
</dbReference>
<evidence type="ECO:0000256" key="8">
    <source>
        <dbReference type="ARBA" id="ARBA00023002"/>
    </source>
</evidence>
<keyword evidence="9" id="KW-0408">Iron</keyword>
<evidence type="ECO:0000256" key="1">
    <source>
        <dbReference type="ARBA" id="ARBA00004429"/>
    </source>
</evidence>
<evidence type="ECO:0000256" key="3">
    <source>
        <dbReference type="ARBA" id="ARBA00022475"/>
    </source>
</evidence>
<evidence type="ECO:0000256" key="4">
    <source>
        <dbReference type="ARBA" id="ARBA00022519"/>
    </source>
</evidence>
<comment type="similarity">
    <text evidence="2">Belongs to the fatty acid desaturase type 1 family. AlkB subfamily.</text>
</comment>
<dbReference type="GO" id="GO:0006629">
    <property type="term" value="P:lipid metabolic process"/>
    <property type="evidence" value="ECO:0007669"/>
    <property type="project" value="InterPro"/>
</dbReference>
<evidence type="ECO:0000256" key="7">
    <source>
        <dbReference type="ARBA" id="ARBA00022989"/>
    </source>
</evidence>
<keyword evidence="6" id="KW-0479">Metal-binding</keyword>
<dbReference type="EMBL" id="JAERQG010000002">
    <property type="protein sequence ID" value="MBL0765557.1"/>
    <property type="molecule type" value="Genomic_DNA"/>
</dbReference>
<dbReference type="Pfam" id="PF00487">
    <property type="entry name" value="FA_desaturase"/>
    <property type="match status" value="1"/>
</dbReference>
<comment type="caution">
    <text evidence="14">The sequence shown here is derived from an EMBL/GenBank/DDBJ whole genome shotgun (WGS) entry which is preliminary data.</text>
</comment>
<dbReference type="InterPro" id="IPR005804">
    <property type="entry name" value="FA_desaturase_dom"/>
</dbReference>
<feature type="transmembrane region" description="Helical" evidence="12">
    <location>
        <begin position="101"/>
        <end position="121"/>
    </location>
</feature>
<evidence type="ECO:0000256" key="6">
    <source>
        <dbReference type="ARBA" id="ARBA00022723"/>
    </source>
</evidence>
<keyword evidence="4" id="KW-0997">Cell inner membrane</keyword>
<dbReference type="AlphaFoldDB" id="A0A937DEU4"/>
<dbReference type="Proteomes" id="UP000642920">
    <property type="component" value="Unassembled WGS sequence"/>
</dbReference>
<evidence type="ECO:0000256" key="11">
    <source>
        <dbReference type="ARBA" id="ARBA00023136"/>
    </source>
</evidence>
<keyword evidence="15" id="KW-1185">Reference proteome</keyword>
<evidence type="ECO:0000259" key="13">
    <source>
        <dbReference type="Pfam" id="PF00487"/>
    </source>
</evidence>
<name>A0A937DEU4_9BACT</name>
<keyword evidence="7 12" id="KW-1133">Transmembrane helix</keyword>
<accession>A0A937DEU4</accession>
<feature type="transmembrane region" description="Helical" evidence="12">
    <location>
        <begin position="68"/>
        <end position="89"/>
    </location>
</feature>
<keyword evidence="5 12" id="KW-0812">Transmembrane</keyword>
<dbReference type="GO" id="GO:0046872">
    <property type="term" value="F:metal ion binding"/>
    <property type="evidence" value="ECO:0007669"/>
    <property type="project" value="UniProtKB-KW"/>
</dbReference>
<dbReference type="PANTHER" id="PTHR38674">
    <property type="entry name" value="ALKANE 1-MONOOXYGENASE 1"/>
    <property type="match status" value="1"/>
</dbReference>
<evidence type="ECO:0000313" key="14">
    <source>
        <dbReference type="EMBL" id="MBL0765557.1"/>
    </source>
</evidence>
<dbReference type="GO" id="GO:0004497">
    <property type="term" value="F:monooxygenase activity"/>
    <property type="evidence" value="ECO:0007669"/>
    <property type="project" value="UniProtKB-KW"/>
</dbReference>
<organism evidence="14 15">
    <name type="scientific">Marivirga atlantica</name>
    <dbReference type="NCBI Taxonomy" id="1548457"/>
    <lineage>
        <taxon>Bacteria</taxon>
        <taxon>Pseudomonadati</taxon>
        <taxon>Bacteroidota</taxon>
        <taxon>Cytophagia</taxon>
        <taxon>Cytophagales</taxon>
        <taxon>Marivirgaceae</taxon>
        <taxon>Marivirga</taxon>
    </lineage>
</organism>
<feature type="transmembrane region" description="Helical" evidence="12">
    <location>
        <begin position="31"/>
        <end position="48"/>
    </location>
</feature>
<feature type="transmembrane region" description="Helical" evidence="12">
    <location>
        <begin position="211"/>
        <end position="236"/>
    </location>
</feature>
<keyword evidence="11 12" id="KW-0472">Membrane</keyword>
<keyword evidence="10" id="KW-0503">Monooxygenase</keyword>
<protein>
    <submittedName>
        <fullName evidence="14">Alkane 1-monooxygenase</fullName>
    </submittedName>
</protein>
<dbReference type="InterPro" id="IPR033885">
    <property type="entry name" value="AlkB/XylM"/>
</dbReference>
<sequence>MSWLRKIAFFSAFIIPALTIIGFNLGGIFNLLPLIFVYFLIPLVDLAIGRDTNNVEKNAVSKVANDFYYRFVTYCWTYFQLAFVIWGAWVVSTNELTIFEWITFIIAVSLSTGGIGITVAHELGHKKEAIEKFYSKVLLMTVGYMHFYIEHNKGHHVRVSTPEDPATSRENESFYAFWFRSLTKGYLSAWEIENKRLERKGFSKFSFQNNMIWFTLLPFLFAAVLTLGISLILGYFVWQPLVFFFAQSFLAFSLLEAVNYIEHYGLVRRKIDEKRYERVAPHHSWNASQMASNFFLFQLQRHSDHHFNAIKRYQVLDHYDEAPQLPAGYPAMVVLAHFPPLWFKVMNPRLQKWNNIKSEMVA</sequence>
<dbReference type="GO" id="GO:0005886">
    <property type="term" value="C:plasma membrane"/>
    <property type="evidence" value="ECO:0007669"/>
    <property type="project" value="UniProtKB-SubCell"/>
</dbReference>
<evidence type="ECO:0000256" key="2">
    <source>
        <dbReference type="ARBA" id="ARBA00010823"/>
    </source>
</evidence>
<dbReference type="PANTHER" id="PTHR38674:SF1">
    <property type="entry name" value="ALKANE 1-MONOOXYGENASE 1"/>
    <property type="match status" value="1"/>
</dbReference>
<gene>
    <name evidence="14" type="ORF">JKP34_09860</name>
</gene>
<comment type="subcellular location">
    <subcellularLocation>
        <location evidence="1">Cell inner membrane</location>
        <topology evidence="1">Multi-pass membrane protein</topology>
    </subcellularLocation>
</comment>
<reference evidence="14" key="1">
    <citation type="submission" date="2021-01" db="EMBL/GenBank/DDBJ databases">
        <title>Marivirga sp. nov., isolated from intertidal surface sediments.</title>
        <authorList>
            <person name="Zhang M."/>
        </authorList>
    </citation>
    <scope>NUCLEOTIDE SEQUENCE</scope>
    <source>
        <strain evidence="14">SM1354</strain>
    </source>
</reference>
<evidence type="ECO:0000256" key="9">
    <source>
        <dbReference type="ARBA" id="ARBA00023004"/>
    </source>
</evidence>
<feature type="transmembrane region" description="Helical" evidence="12">
    <location>
        <begin position="242"/>
        <end position="261"/>
    </location>
</feature>
<evidence type="ECO:0000256" key="5">
    <source>
        <dbReference type="ARBA" id="ARBA00022692"/>
    </source>
</evidence>
<evidence type="ECO:0000256" key="10">
    <source>
        <dbReference type="ARBA" id="ARBA00023033"/>
    </source>
</evidence>
<dbReference type="RefSeq" id="WP_201920420.1">
    <property type="nucleotide sequence ID" value="NZ_JAERQG010000002.1"/>
</dbReference>
<proteinExistence type="inferred from homology"/>
<feature type="domain" description="Fatty acid desaturase" evidence="13">
    <location>
        <begin position="101"/>
        <end position="332"/>
    </location>
</feature>
<keyword evidence="8" id="KW-0560">Oxidoreductase</keyword>
<evidence type="ECO:0000256" key="12">
    <source>
        <dbReference type="SAM" id="Phobius"/>
    </source>
</evidence>